<evidence type="ECO:0000259" key="1">
    <source>
        <dbReference type="Pfam" id="PF13456"/>
    </source>
</evidence>
<dbReference type="InterPro" id="IPR002156">
    <property type="entry name" value="RNaseH_domain"/>
</dbReference>
<comment type="caution">
    <text evidence="2">The sequence shown here is derived from an EMBL/GenBank/DDBJ whole genome shotgun (WGS) entry which is preliminary data.</text>
</comment>
<name>A0AAV6KVR7_9ERIC</name>
<dbReference type="Pfam" id="PF13456">
    <property type="entry name" value="RVT_3"/>
    <property type="match status" value="1"/>
</dbReference>
<dbReference type="Proteomes" id="UP000823749">
    <property type="component" value="Chromosome 3"/>
</dbReference>
<dbReference type="EMBL" id="JACTNZ010000003">
    <property type="protein sequence ID" value="KAG5556339.1"/>
    <property type="molecule type" value="Genomic_DNA"/>
</dbReference>
<evidence type="ECO:0000313" key="2">
    <source>
        <dbReference type="EMBL" id="KAG5556339.1"/>
    </source>
</evidence>
<dbReference type="InterPro" id="IPR053151">
    <property type="entry name" value="RNase_H-like"/>
</dbReference>
<reference evidence="2" key="1">
    <citation type="submission" date="2020-08" db="EMBL/GenBank/DDBJ databases">
        <title>Plant Genome Project.</title>
        <authorList>
            <person name="Zhang R.-G."/>
        </authorList>
    </citation>
    <scope>NUCLEOTIDE SEQUENCE</scope>
    <source>
        <strain evidence="2">WSP0</strain>
        <tissue evidence="2">Leaf</tissue>
    </source>
</reference>
<dbReference type="GO" id="GO:0003676">
    <property type="term" value="F:nucleic acid binding"/>
    <property type="evidence" value="ECO:0007669"/>
    <property type="project" value="InterPro"/>
</dbReference>
<accession>A0AAV6KVR7</accession>
<dbReference type="PANTHER" id="PTHR47723:SF21">
    <property type="entry name" value="POLYNUCLEOTIDYL TRANSFERASE, RIBONUCLEASE H-LIKE SUPERFAMILY PROTEIN"/>
    <property type="match status" value="1"/>
</dbReference>
<sequence length="197" mass="21974">MYQCESMTVCSQFAVLAPAIWNDRNALVFSNKVAESARVVEKAYDILSTCSQKVQYNPSPVIQAFAARKGCLLTGEVNLGSIMESDSLQIIKALNNQGENLTNMGNVVKDCKSLLCSFYFGLCSHVKITGNACAHSFAKHVGPDWTSYLLFADVLSDSIKFFVFPIKKSVPFFRCYSWNYCSLKILNFIPIDSNWSD</sequence>
<gene>
    <name evidence="2" type="ORF">RHGRI_006816</name>
</gene>
<dbReference type="PANTHER" id="PTHR47723">
    <property type="entry name" value="OS05G0353850 PROTEIN"/>
    <property type="match status" value="1"/>
</dbReference>
<feature type="domain" description="RNase H type-1" evidence="1">
    <location>
        <begin position="82"/>
        <end position="140"/>
    </location>
</feature>
<evidence type="ECO:0000313" key="3">
    <source>
        <dbReference type="Proteomes" id="UP000823749"/>
    </source>
</evidence>
<protein>
    <recommendedName>
        <fullName evidence="1">RNase H type-1 domain-containing protein</fullName>
    </recommendedName>
</protein>
<keyword evidence="3" id="KW-1185">Reference proteome</keyword>
<organism evidence="2 3">
    <name type="scientific">Rhododendron griersonianum</name>
    <dbReference type="NCBI Taxonomy" id="479676"/>
    <lineage>
        <taxon>Eukaryota</taxon>
        <taxon>Viridiplantae</taxon>
        <taxon>Streptophyta</taxon>
        <taxon>Embryophyta</taxon>
        <taxon>Tracheophyta</taxon>
        <taxon>Spermatophyta</taxon>
        <taxon>Magnoliopsida</taxon>
        <taxon>eudicotyledons</taxon>
        <taxon>Gunneridae</taxon>
        <taxon>Pentapetalae</taxon>
        <taxon>asterids</taxon>
        <taxon>Ericales</taxon>
        <taxon>Ericaceae</taxon>
        <taxon>Ericoideae</taxon>
        <taxon>Rhodoreae</taxon>
        <taxon>Rhododendron</taxon>
    </lineage>
</organism>
<dbReference type="GO" id="GO:0004523">
    <property type="term" value="F:RNA-DNA hybrid ribonuclease activity"/>
    <property type="evidence" value="ECO:0007669"/>
    <property type="project" value="InterPro"/>
</dbReference>
<dbReference type="AlphaFoldDB" id="A0AAV6KVR7"/>
<proteinExistence type="predicted"/>